<dbReference type="InterPro" id="IPR003594">
    <property type="entry name" value="HATPase_dom"/>
</dbReference>
<evidence type="ECO:0000256" key="5">
    <source>
        <dbReference type="ARBA" id="ARBA00022741"/>
    </source>
</evidence>
<dbReference type="InterPro" id="IPR011990">
    <property type="entry name" value="TPR-like_helical_dom_sf"/>
</dbReference>
<protein>
    <recommendedName>
        <fullName evidence="2">histidine kinase</fullName>
        <ecNumber evidence="2">2.7.13.3</ecNumber>
    </recommendedName>
</protein>
<dbReference type="SMART" id="SM00028">
    <property type="entry name" value="TPR"/>
    <property type="match status" value="2"/>
</dbReference>
<dbReference type="Pfam" id="PF07568">
    <property type="entry name" value="HisKA_2"/>
    <property type="match status" value="1"/>
</dbReference>
<dbReference type="SUPFAM" id="SSF48452">
    <property type="entry name" value="TPR-like"/>
    <property type="match status" value="1"/>
</dbReference>
<dbReference type="PANTHER" id="PTHR41523:SF8">
    <property type="entry name" value="ETHYLENE RESPONSE SENSOR PROTEIN"/>
    <property type="match status" value="1"/>
</dbReference>
<dbReference type="GO" id="GO:0005524">
    <property type="term" value="F:ATP binding"/>
    <property type="evidence" value="ECO:0007669"/>
    <property type="project" value="UniProtKB-KW"/>
</dbReference>
<dbReference type="InterPro" id="IPR036890">
    <property type="entry name" value="HATPase_C_sf"/>
</dbReference>
<dbReference type="Gene3D" id="1.25.40.10">
    <property type="entry name" value="Tetratricopeptide repeat domain"/>
    <property type="match status" value="1"/>
</dbReference>
<dbReference type="GO" id="GO:0004673">
    <property type="term" value="F:protein histidine kinase activity"/>
    <property type="evidence" value="ECO:0007669"/>
    <property type="project" value="UniProtKB-EC"/>
</dbReference>
<dbReference type="Gene3D" id="3.30.565.10">
    <property type="entry name" value="Histidine kinase-like ATPase, C-terminal domain"/>
    <property type="match status" value="1"/>
</dbReference>
<dbReference type="Proteomes" id="UP000182124">
    <property type="component" value="Unassembled WGS sequence"/>
</dbReference>
<dbReference type="SUPFAM" id="SSF55874">
    <property type="entry name" value="ATPase domain of HSP90 chaperone/DNA topoisomerase II/histidine kinase"/>
    <property type="match status" value="1"/>
</dbReference>
<gene>
    <name evidence="11" type="ORF">SAMN02927925_02240</name>
</gene>
<keyword evidence="7" id="KW-0067">ATP-binding</keyword>
<evidence type="ECO:0000256" key="9">
    <source>
        <dbReference type="SAM" id="Phobius"/>
    </source>
</evidence>
<feature type="repeat" description="TPR" evidence="8">
    <location>
        <begin position="200"/>
        <end position="233"/>
    </location>
</feature>
<evidence type="ECO:0000259" key="10">
    <source>
        <dbReference type="PROSITE" id="PS50109"/>
    </source>
</evidence>
<comment type="catalytic activity">
    <reaction evidence="1">
        <text>ATP + protein L-histidine = ADP + protein N-phospho-L-histidine.</text>
        <dbReference type="EC" id="2.7.13.3"/>
    </reaction>
</comment>
<evidence type="ECO:0000256" key="2">
    <source>
        <dbReference type="ARBA" id="ARBA00012438"/>
    </source>
</evidence>
<feature type="domain" description="Histidine kinase" evidence="10">
    <location>
        <begin position="456"/>
        <end position="649"/>
    </location>
</feature>
<keyword evidence="9" id="KW-0472">Membrane</keyword>
<organism evidence="11 12">
    <name type="scientific">Flavobacterium saliperosum</name>
    <dbReference type="NCBI Taxonomy" id="329186"/>
    <lineage>
        <taxon>Bacteria</taxon>
        <taxon>Pseudomonadati</taxon>
        <taxon>Bacteroidota</taxon>
        <taxon>Flavobacteriia</taxon>
        <taxon>Flavobacteriales</taxon>
        <taxon>Flavobacteriaceae</taxon>
        <taxon>Flavobacterium</taxon>
    </lineage>
</organism>
<dbReference type="PROSITE" id="PS50005">
    <property type="entry name" value="TPR"/>
    <property type="match status" value="1"/>
</dbReference>
<keyword evidence="6 11" id="KW-0418">Kinase</keyword>
<dbReference type="EC" id="2.7.13.3" evidence="2"/>
<dbReference type="STRING" id="329186.SAMN02927925_02240"/>
<sequence length="650" mass="74826">MLLSLKNILCCILFFQLHIGNGQTADKIKAAYQTKNAIEKIDFYEKLNLNQKRAYRDFFWQHFPKLASEEQIKSDKKTQIRYKFALAEVYNIKEDELKSIEVLKEIQNDKDYRLSDSENMNVLVGLQKSYLNLNLYSTVFKINSEIAQLRKKGASFPLWSYNIKSNLYARLFLYDKAIPQLKSEIADLLKNPERDSLIVPSAYNDLGFYYAMNNRIDSAYQYYNIALRKAEKALKSTDFETYERLSGVVKGNIAVLKIRQNDYKNAVSLLEEDAAIGIKNNDNNSGTIKSLILLTECNIHLKNYDEAQNNINQIEQLLSKGISPETKVGYYKAKAELLKFQNKKDEAYANYEKAFRLSDSINSVKQRLLLAGNDILYQLEQKDNVIEKQQSDIDTKEKGILYIVAIALVVILMTTLFYLRNSRKKRKEIEQKNNLISAKNETIKESLAEKEMLLKEIHHRVKNNLQIISGILELQNFNITDENAKIILKEGQARIQSIALIHKTLYQSENFSKVPFQNYLTELVQAIQDTYRNAQMKIETVINANDIELSINTAIPLSLIINEIITNCYKHAFIGRNNGTINIHLTKEDTTYKLVIQDNGNGLPDDFNPKKLHSVGFDLIQGLSKQLEGTFDWKTENGTAITITFKDNIQ</sequence>
<evidence type="ECO:0000256" key="3">
    <source>
        <dbReference type="ARBA" id="ARBA00022553"/>
    </source>
</evidence>
<keyword evidence="4" id="KW-0808">Transferase</keyword>
<reference evidence="11 12" key="1">
    <citation type="submission" date="2016-10" db="EMBL/GenBank/DDBJ databases">
        <authorList>
            <person name="de Groot N.N."/>
        </authorList>
    </citation>
    <scope>NUCLEOTIDE SEQUENCE [LARGE SCALE GENOMIC DNA]</scope>
    <source>
        <strain evidence="11 12">CGMCC 1.3801</strain>
    </source>
</reference>
<keyword evidence="9" id="KW-0812">Transmembrane</keyword>
<evidence type="ECO:0000313" key="12">
    <source>
        <dbReference type="Proteomes" id="UP000182124"/>
    </source>
</evidence>
<dbReference type="Gene3D" id="3.30.450.20">
    <property type="entry name" value="PAS domain"/>
    <property type="match status" value="1"/>
</dbReference>
<dbReference type="InterPro" id="IPR019734">
    <property type="entry name" value="TPR_rpt"/>
</dbReference>
<dbReference type="SMART" id="SM00387">
    <property type="entry name" value="HATPase_c"/>
    <property type="match status" value="1"/>
</dbReference>
<dbReference type="PROSITE" id="PS50109">
    <property type="entry name" value="HIS_KIN"/>
    <property type="match status" value="1"/>
</dbReference>
<dbReference type="AlphaFoldDB" id="A0A1G4W1W2"/>
<dbReference type="eggNOG" id="COG3920">
    <property type="taxonomic scope" value="Bacteria"/>
</dbReference>
<dbReference type="InterPro" id="IPR011495">
    <property type="entry name" value="Sig_transdc_His_kin_sub2_dim/P"/>
</dbReference>
<keyword evidence="5" id="KW-0547">Nucleotide-binding</keyword>
<evidence type="ECO:0000256" key="7">
    <source>
        <dbReference type="ARBA" id="ARBA00022840"/>
    </source>
</evidence>
<dbReference type="Pfam" id="PF02518">
    <property type="entry name" value="HATPase_c"/>
    <property type="match status" value="1"/>
</dbReference>
<evidence type="ECO:0000256" key="1">
    <source>
        <dbReference type="ARBA" id="ARBA00000085"/>
    </source>
</evidence>
<accession>A0A1G4W1W2</accession>
<keyword evidence="8" id="KW-0802">TPR repeat</keyword>
<dbReference type="InterPro" id="IPR005467">
    <property type="entry name" value="His_kinase_dom"/>
</dbReference>
<dbReference type="EMBL" id="FMTY01000005">
    <property type="protein sequence ID" value="SCX15396.1"/>
    <property type="molecule type" value="Genomic_DNA"/>
</dbReference>
<dbReference type="RefSeq" id="WP_035654162.1">
    <property type="nucleotide sequence ID" value="NZ_CBCSBQ010000004.1"/>
</dbReference>
<evidence type="ECO:0000256" key="6">
    <source>
        <dbReference type="ARBA" id="ARBA00022777"/>
    </source>
</evidence>
<evidence type="ECO:0000256" key="8">
    <source>
        <dbReference type="PROSITE-ProRule" id="PRU00339"/>
    </source>
</evidence>
<keyword evidence="9" id="KW-1133">Transmembrane helix</keyword>
<dbReference type="PANTHER" id="PTHR41523">
    <property type="entry name" value="TWO-COMPONENT SYSTEM SENSOR PROTEIN"/>
    <property type="match status" value="1"/>
</dbReference>
<proteinExistence type="predicted"/>
<feature type="transmembrane region" description="Helical" evidence="9">
    <location>
        <begin position="399"/>
        <end position="419"/>
    </location>
</feature>
<evidence type="ECO:0000313" key="11">
    <source>
        <dbReference type="EMBL" id="SCX15396.1"/>
    </source>
</evidence>
<keyword evidence="3" id="KW-0597">Phosphoprotein</keyword>
<evidence type="ECO:0000256" key="4">
    <source>
        <dbReference type="ARBA" id="ARBA00022679"/>
    </source>
</evidence>
<name>A0A1G4W1W2_9FLAO</name>